<protein>
    <submittedName>
        <fullName evidence="1">Uncharacterized protein</fullName>
    </submittedName>
</protein>
<sequence>MVTLIVGSRIPCPPLGDGVGGARVGAGSGLRGIVERPGAFDGTGDVESPSGGPTAVRLHVPLDGVSATVHAG</sequence>
<gene>
    <name evidence="1" type="ORF">Raf01_12460</name>
</gene>
<dbReference type="EMBL" id="BONZ01000013">
    <property type="protein sequence ID" value="GIH13074.1"/>
    <property type="molecule type" value="Genomic_DNA"/>
</dbReference>
<name>A0A8J3VNC1_9ACTN</name>
<reference evidence="1" key="1">
    <citation type="submission" date="2021-01" db="EMBL/GenBank/DDBJ databases">
        <title>Whole genome shotgun sequence of Rugosimonospora africana NBRC 104875.</title>
        <authorList>
            <person name="Komaki H."/>
            <person name="Tamura T."/>
        </authorList>
    </citation>
    <scope>NUCLEOTIDE SEQUENCE</scope>
    <source>
        <strain evidence="1">NBRC 104875</strain>
    </source>
</reference>
<proteinExistence type="predicted"/>
<comment type="caution">
    <text evidence="1">The sequence shown here is derived from an EMBL/GenBank/DDBJ whole genome shotgun (WGS) entry which is preliminary data.</text>
</comment>
<dbReference type="AlphaFoldDB" id="A0A8J3VNC1"/>
<dbReference type="Proteomes" id="UP000642748">
    <property type="component" value="Unassembled WGS sequence"/>
</dbReference>
<organism evidence="1 2">
    <name type="scientific">Rugosimonospora africana</name>
    <dbReference type="NCBI Taxonomy" id="556532"/>
    <lineage>
        <taxon>Bacteria</taxon>
        <taxon>Bacillati</taxon>
        <taxon>Actinomycetota</taxon>
        <taxon>Actinomycetes</taxon>
        <taxon>Micromonosporales</taxon>
        <taxon>Micromonosporaceae</taxon>
        <taxon>Rugosimonospora</taxon>
    </lineage>
</organism>
<keyword evidence="2" id="KW-1185">Reference proteome</keyword>
<evidence type="ECO:0000313" key="2">
    <source>
        <dbReference type="Proteomes" id="UP000642748"/>
    </source>
</evidence>
<accession>A0A8J3VNC1</accession>
<evidence type="ECO:0000313" key="1">
    <source>
        <dbReference type="EMBL" id="GIH13074.1"/>
    </source>
</evidence>